<evidence type="ECO:0000256" key="1">
    <source>
        <dbReference type="SAM" id="MobiDB-lite"/>
    </source>
</evidence>
<evidence type="ECO:0000313" key="2">
    <source>
        <dbReference type="EMBL" id="GAO50784.1"/>
    </source>
</evidence>
<feature type="compositionally biased region" description="Basic and acidic residues" evidence="1">
    <location>
        <begin position="47"/>
        <end position="62"/>
    </location>
</feature>
<protein>
    <submittedName>
        <fullName evidence="2">Uncharacterized protein</fullName>
    </submittedName>
</protein>
<reference evidence="2 3" key="1">
    <citation type="journal article" date="2011" name="J. Gen. Appl. Microbiol.">
        <title>Draft genome sequencing of the enigmatic yeast Saitoella complicata.</title>
        <authorList>
            <person name="Nishida H."/>
            <person name="Hamamoto M."/>
            <person name="Sugiyama J."/>
        </authorList>
    </citation>
    <scope>NUCLEOTIDE SEQUENCE [LARGE SCALE GENOMIC DNA]</scope>
    <source>
        <strain evidence="2 3">NRRL Y-17804</strain>
    </source>
</reference>
<dbReference type="Proteomes" id="UP000033140">
    <property type="component" value="Unassembled WGS sequence"/>
</dbReference>
<evidence type="ECO:0000313" key="3">
    <source>
        <dbReference type="Proteomes" id="UP000033140"/>
    </source>
</evidence>
<sequence length="179" mass="20744">MAKSKREKSLKKRDISRRSIGILPPASRLRKYGWHDLDPSTGGLEDPVSKKADHDKRKKIQRDFRRDTNRKFREGYNDNLGIFLAGKIPTENRVKAANSPARTDCEDDPMSDSTRVGVPLPAKTLKMREKISKKRIRRAELAKWKKKHKKVLEGKTRFEKIPIEGYPGKYRIHTRWGGP</sequence>
<dbReference type="EMBL" id="BACD03000037">
    <property type="protein sequence ID" value="GAO50784.1"/>
    <property type="molecule type" value="Genomic_DNA"/>
</dbReference>
<keyword evidence="3" id="KW-1185">Reference proteome</keyword>
<proteinExistence type="predicted"/>
<accession>A0A0E9NLR1</accession>
<gene>
    <name evidence="2" type="ORF">G7K_4905-t1</name>
</gene>
<feature type="region of interest" description="Disordered" evidence="1">
    <location>
        <begin position="94"/>
        <end position="116"/>
    </location>
</feature>
<reference evidence="2 3" key="3">
    <citation type="journal article" date="2015" name="Genome Announc.">
        <title>Draft Genome Sequence of the Archiascomycetous Yeast Saitoella complicata.</title>
        <authorList>
            <person name="Yamauchi K."/>
            <person name="Kondo S."/>
            <person name="Hamamoto M."/>
            <person name="Takahashi Y."/>
            <person name="Ogura Y."/>
            <person name="Hayashi T."/>
            <person name="Nishida H."/>
        </authorList>
    </citation>
    <scope>NUCLEOTIDE SEQUENCE [LARGE SCALE GENOMIC DNA]</scope>
    <source>
        <strain evidence="2 3">NRRL Y-17804</strain>
    </source>
</reference>
<feature type="compositionally biased region" description="Basic residues" evidence="1">
    <location>
        <begin position="1"/>
        <end position="11"/>
    </location>
</feature>
<reference evidence="2 3" key="2">
    <citation type="journal article" date="2014" name="J. Gen. Appl. Microbiol.">
        <title>The early diverging ascomycetous budding yeast Saitoella complicata has three histone deacetylases belonging to the Clr6, Hos2, and Rpd3 lineages.</title>
        <authorList>
            <person name="Nishida H."/>
            <person name="Matsumoto T."/>
            <person name="Kondo S."/>
            <person name="Hamamoto M."/>
            <person name="Yoshikawa H."/>
        </authorList>
    </citation>
    <scope>NUCLEOTIDE SEQUENCE [LARGE SCALE GENOMIC DNA]</scope>
    <source>
        <strain evidence="2 3">NRRL Y-17804</strain>
    </source>
</reference>
<name>A0A0E9NLR1_SAICN</name>
<organism evidence="2 3">
    <name type="scientific">Saitoella complicata (strain BCRC 22490 / CBS 7301 / JCM 7358 / NBRC 10748 / NRRL Y-17804)</name>
    <dbReference type="NCBI Taxonomy" id="698492"/>
    <lineage>
        <taxon>Eukaryota</taxon>
        <taxon>Fungi</taxon>
        <taxon>Dikarya</taxon>
        <taxon>Ascomycota</taxon>
        <taxon>Taphrinomycotina</taxon>
        <taxon>Taphrinomycotina incertae sedis</taxon>
        <taxon>Saitoella</taxon>
    </lineage>
</organism>
<dbReference type="AlphaFoldDB" id="A0A0E9NLR1"/>
<feature type="region of interest" description="Disordered" evidence="1">
    <location>
        <begin position="1"/>
        <end position="62"/>
    </location>
</feature>
<comment type="caution">
    <text evidence="2">The sequence shown here is derived from an EMBL/GenBank/DDBJ whole genome shotgun (WGS) entry which is preliminary data.</text>
</comment>